<dbReference type="Pfam" id="PF00498">
    <property type="entry name" value="FHA"/>
    <property type="match status" value="1"/>
</dbReference>
<evidence type="ECO:0000256" key="11">
    <source>
        <dbReference type="ARBA" id="ARBA00022776"/>
    </source>
</evidence>
<reference evidence="23" key="1">
    <citation type="journal article" date="2006" name="PLoS Biol.">
        <title>Macronuclear genome sequence of the ciliate Tetrahymena thermophila, a model eukaryote.</title>
        <authorList>
            <person name="Eisen J.A."/>
            <person name="Coyne R.S."/>
            <person name="Wu M."/>
            <person name="Wu D."/>
            <person name="Thiagarajan M."/>
            <person name="Wortman J.R."/>
            <person name="Badger J.H."/>
            <person name="Ren Q."/>
            <person name="Amedeo P."/>
            <person name="Jones K.M."/>
            <person name="Tallon L.J."/>
            <person name="Delcher A.L."/>
            <person name="Salzberg S.L."/>
            <person name="Silva J.C."/>
            <person name="Haas B.J."/>
            <person name="Majoros W.H."/>
            <person name="Farzad M."/>
            <person name="Carlton J.M."/>
            <person name="Smith R.K. Jr."/>
            <person name="Garg J."/>
            <person name="Pearlman R.E."/>
            <person name="Karrer K.M."/>
            <person name="Sun L."/>
            <person name="Manning G."/>
            <person name="Elde N.C."/>
            <person name="Turkewitz A.P."/>
            <person name="Asai D.J."/>
            <person name="Wilkes D.E."/>
            <person name="Wang Y."/>
            <person name="Cai H."/>
            <person name="Collins K."/>
            <person name="Stewart B.A."/>
            <person name="Lee S.R."/>
            <person name="Wilamowska K."/>
            <person name="Weinberg Z."/>
            <person name="Ruzzo W.L."/>
            <person name="Wloga D."/>
            <person name="Gaertig J."/>
            <person name="Frankel J."/>
            <person name="Tsao C.-C."/>
            <person name="Gorovsky M.A."/>
            <person name="Keeling P.J."/>
            <person name="Waller R.F."/>
            <person name="Patron N.J."/>
            <person name="Cherry J.M."/>
            <person name="Stover N.A."/>
            <person name="Krieger C.J."/>
            <person name="del Toro C."/>
            <person name="Ryder H.F."/>
            <person name="Williamson S.C."/>
            <person name="Barbeau R.A."/>
            <person name="Hamilton E.P."/>
            <person name="Orias E."/>
        </authorList>
    </citation>
    <scope>NUCLEOTIDE SEQUENCE [LARGE SCALE GENOMIC DNA]</scope>
    <source>
        <strain evidence="23">SB210</strain>
    </source>
</reference>
<dbReference type="GO" id="GO:0051301">
    <property type="term" value="P:cell division"/>
    <property type="evidence" value="ECO:0007669"/>
    <property type="project" value="UniProtKB-KW"/>
</dbReference>
<dbReference type="GO" id="GO:0008270">
    <property type="term" value="F:zinc ion binding"/>
    <property type="evidence" value="ECO:0007669"/>
    <property type="project" value="UniProtKB-KW"/>
</dbReference>
<dbReference type="GO" id="GO:0006511">
    <property type="term" value="P:ubiquitin-dependent protein catabolic process"/>
    <property type="evidence" value="ECO:0007669"/>
    <property type="project" value="TreeGrafter"/>
</dbReference>
<dbReference type="InterPro" id="IPR040909">
    <property type="entry name" value="CHFR_Znf-CRD"/>
</dbReference>
<dbReference type="PROSITE" id="PS50089">
    <property type="entry name" value="ZF_RING_2"/>
    <property type="match status" value="1"/>
</dbReference>
<keyword evidence="12" id="KW-0833">Ubl conjugation pathway</keyword>
<comment type="similarity">
    <text evidence="4">Belongs to the CHFR family.</text>
</comment>
<evidence type="ECO:0000256" key="7">
    <source>
        <dbReference type="ARBA" id="ARBA00022618"/>
    </source>
</evidence>
<evidence type="ECO:0000256" key="2">
    <source>
        <dbReference type="ARBA" id="ARBA00004322"/>
    </source>
</evidence>
<dbReference type="InParanoid" id="I7M7A2"/>
<evidence type="ECO:0000256" key="14">
    <source>
        <dbReference type="ARBA" id="ARBA00023242"/>
    </source>
</evidence>
<keyword evidence="23" id="KW-1185">Reference proteome</keyword>
<dbReference type="InterPro" id="IPR000253">
    <property type="entry name" value="FHA_dom"/>
</dbReference>
<dbReference type="SMART" id="SM00240">
    <property type="entry name" value="FHA"/>
    <property type="match status" value="1"/>
</dbReference>
<evidence type="ECO:0000259" key="20">
    <source>
        <dbReference type="PROSITE" id="PS50006"/>
    </source>
</evidence>
<evidence type="ECO:0000256" key="1">
    <source>
        <dbReference type="ARBA" id="ARBA00000900"/>
    </source>
</evidence>
<dbReference type="PANTHER" id="PTHR16079">
    <property type="entry name" value="UBIQUITIN LIGASE PROTEIN CHFR"/>
    <property type="match status" value="1"/>
</dbReference>
<dbReference type="OMA" id="NEEYLEH"/>
<evidence type="ECO:0000256" key="9">
    <source>
        <dbReference type="ARBA" id="ARBA00022723"/>
    </source>
</evidence>
<dbReference type="HOGENOM" id="CLU_486197_0_0_1"/>
<dbReference type="InterPro" id="IPR001841">
    <property type="entry name" value="Znf_RING"/>
</dbReference>
<dbReference type="Proteomes" id="UP000009168">
    <property type="component" value="Unassembled WGS sequence"/>
</dbReference>
<dbReference type="PROSITE" id="PS50006">
    <property type="entry name" value="FHA_DOMAIN"/>
    <property type="match status" value="1"/>
</dbReference>
<dbReference type="Gene3D" id="3.30.40.10">
    <property type="entry name" value="Zinc/RING finger domain, C3HC4 (zinc finger)"/>
    <property type="match status" value="1"/>
</dbReference>
<feature type="domain" description="RING-type" evidence="21">
    <location>
        <begin position="154"/>
        <end position="193"/>
    </location>
</feature>
<name>I7M7A2_TETTS</name>
<dbReference type="STRING" id="312017.I7M7A2"/>
<dbReference type="RefSeq" id="XP_001011092.1">
    <property type="nucleotide sequence ID" value="XM_001011092.1"/>
</dbReference>
<dbReference type="PROSITE" id="PS00518">
    <property type="entry name" value="ZF_RING_1"/>
    <property type="match status" value="1"/>
</dbReference>
<evidence type="ECO:0000259" key="21">
    <source>
        <dbReference type="PROSITE" id="PS50089"/>
    </source>
</evidence>
<dbReference type="GO" id="GO:0016567">
    <property type="term" value="P:protein ubiquitination"/>
    <property type="evidence" value="ECO:0007669"/>
    <property type="project" value="UniProtKB-UniPathway"/>
</dbReference>
<keyword evidence="13" id="KW-0862">Zinc</keyword>
<dbReference type="InterPro" id="IPR052256">
    <property type="entry name" value="E3_ubiquitin-ligase_CHFR"/>
</dbReference>
<organism evidence="22 23">
    <name type="scientific">Tetrahymena thermophila (strain SB210)</name>
    <dbReference type="NCBI Taxonomy" id="312017"/>
    <lineage>
        <taxon>Eukaryota</taxon>
        <taxon>Sar</taxon>
        <taxon>Alveolata</taxon>
        <taxon>Ciliophora</taxon>
        <taxon>Intramacronucleata</taxon>
        <taxon>Oligohymenophorea</taxon>
        <taxon>Hymenostomatida</taxon>
        <taxon>Tetrahymenina</taxon>
        <taxon>Tetrahymenidae</taxon>
        <taxon>Tetrahymena</taxon>
    </lineage>
</organism>
<protein>
    <recommendedName>
        <fullName evidence="6">E3 ubiquitin-protein ligase CHFR</fullName>
        <ecNumber evidence="5">2.3.2.27</ecNumber>
    </recommendedName>
    <alternativeName>
        <fullName evidence="17">Checkpoint with forkhead and RING finger domains protein</fullName>
    </alternativeName>
    <alternativeName>
        <fullName evidence="16">RING-type E3 ubiquitin transferase CHFR</fullName>
    </alternativeName>
</protein>
<dbReference type="CDD" id="cd00060">
    <property type="entry name" value="FHA"/>
    <property type="match status" value="1"/>
</dbReference>
<dbReference type="EC" id="2.3.2.27" evidence="5"/>
<dbReference type="Pfam" id="PF13923">
    <property type="entry name" value="zf-C3HC4_2"/>
    <property type="match status" value="1"/>
</dbReference>
<dbReference type="GO" id="GO:0005634">
    <property type="term" value="C:nucleus"/>
    <property type="evidence" value="ECO:0007669"/>
    <property type="project" value="TreeGrafter"/>
</dbReference>
<dbReference type="InterPro" id="IPR008984">
    <property type="entry name" value="SMAD_FHA_dom_sf"/>
</dbReference>
<dbReference type="Pfam" id="PF17979">
    <property type="entry name" value="zf-CRD"/>
    <property type="match status" value="1"/>
</dbReference>
<dbReference type="UniPathway" id="UPA00143"/>
<evidence type="ECO:0000256" key="15">
    <source>
        <dbReference type="ARBA" id="ARBA00023306"/>
    </source>
</evidence>
<dbReference type="Gene3D" id="3.30.40.140">
    <property type="match status" value="1"/>
</dbReference>
<keyword evidence="7" id="KW-0132">Cell division</keyword>
<dbReference type="SUPFAM" id="SSF49879">
    <property type="entry name" value="SMAD/FHA domain"/>
    <property type="match status" value="1"/>
</dbReference>
<keyword evidence="10 18" id="KW-0863">Zinc-finger</keyword>
<evidence type="ECO:0000256" key="17">
    <source>
        <dbReference type="ARBA" id="ARBA00031332"/>
    </source>
</evidence>
<comment type="pathway">
    <text evidence="3">Protein modification; protein ubiquitination.</text>
</comment>
<evidence type="ECO:0000256" key="13">
    <source>
        <dbReference type="ARBA" id="ARBA00022833"/>
    </source>
</evidence>
<dbReference type="Gene3D" id="2.60.200.20">
    <property type="match status" value="1"/>
</dbReference>
<evidence type="ECO:0000256" key="5">
    <source>
        <dbReference type="ARBA" id="ARBA00012483"/>
    </source>
</evidence>
<evidence type="ECO:0000313" key="22">
    <source>
        <dbReference type="EMBL" id="EAR90847.1"/>
    </source>
</evidence>
<accession>I7M7A2</accession>
<keyword evidence="19" id="KW-0175">Coiled coil</keyword>
<evidence type="ECO:0000313" key="23">
    <source>
        <dbReference type="Proteomes" id="UP000009168"/>
    </source>
</evidence>
<sequence>MDIWGKLTSINRKSLNLTEYLDQDTIKVGRSENNQIVIDHPKISKVHCILTRQDDGVYIEDKSSNGTYIQNNLIGKDQKVKVSTGDIIYLLRKDKVKAQCEDIGMVYSTVNIQPMQTEPEEQFNNEVDKIKEKLKKERELKQKIDKEIIEQHNCSICQDLIYDYVQLDCCIHGFCGGCLSEYLQSNQTCPDCRQQINFAFKNPKTNSTIEALRKTSQIKRYPEEYEELDLKNVITSSQTSVDELIKLFKRKTQTSAYQSKLSEILEKQQKRINGQIDSDYSYQSENEDEEDLKIKPEECPECKIARMDDSFKCKDSQKHQKCTGCKRMFPDRPERQDQRCVVCKDPYCGLYLGVCKNNLTNQKKTGKYLAQFNDFKAPQNIAQNIFRANKVELQIFNDFLRQNNLTNQSMLDEMKSKFISQNNFFLEKSKSILSNYNDKPTNIQINLETPVCSECFPVIWHQIVFRYRIYIKNKLPARYCQRPNCHWGINCTTQITKQSHAETYDHVCEQTRFA</sequence>
<dbReference type="SUPFAM" id="SSF57850">
    <property type="entry name" value="RING/U-box"/>
    <property type="match status" value="1"/>
</dbReference>
<evidence type="ECO:0000256" key="6">
    <source>
        <dbReference type="ARBA" id="ARBA00017908"/>
    </source>
</evidence>
<dbReference type="eggNOG" id="KOG0802">
    <property type="taxonomic scope" value="Eukaryota"/>
</dbReference>
<keyword evidence="9" id="KW-0479">Metal-binding</keyword>
<keyword evidence="8" id="KW-0808">Transferase</keyword>
<evidence type="ECO:0000256" key="8">
    <source>
        <dbReference type="ARBA" id="ARBA00022679"/>
    </source>
</evidence>
<evidence type="ECO:0000256" key="19">
    <source>
        <dbReference type="SAM" id="Coils"/>
    </source>
</evidence>
<keyword evidence="11" id="KW-0498">Mitosis</keyword>
<dbReference type="InterPro" id="IPR017907">
    <property type="entry name" value="Znf_RING_CS"/>
</dbReference>
<evidence type="ECO:0000256" key="3">
    <source>
        <dbReference type="ARBA" id="ARBA00004906"/>
    </source>
</evidence>
<evidence type="ECO:0000256" key="10">
    <source>
        <dbReference type="ARBA" id="ARBA00022771"/>
    </source>
</evidence>
<feature type="coiled-coil region" evidence="19">
    <location>
        <begin position="120"/>
        <end position="150"/>
    </location>
</feature>
<comment type="catalytic activity">
    <reaction evidence="1">
        <text>S-ubiquitinyl-[E2 ubiquitin-conjugating enzyme]-L-cysteine + [acceptor protein]-L-lysine = [E2 ubiquitin-conjugating enzyme]-L-cysteine + N(6)-ubiquitinyl-[acceptor protein]-L-lysine.</text>
        <dbReference type="EC" id="2.3.2.27"/>
    </reaction>
</comment>
<dbReference type="SMART" id="SM00184">
    <property type="entry name" value="RING"/>
    <property type="match status" value="1"/>
</dbReference>
<dbReference type="KEGG" id="tet:TTHERM_00143530"/>
<evidence type="ECO:0000256" key="16">
    <source>
        <dbReference type="ARBA" id="ARBA00029800"/>
    </source>
</evidence>
<dbReference type="GeneID" id="7827517"/>
<evidence type="ECO:0000256" key="18">
    <source>
        <dbReference type="PROSITE-ProRule" id="PRU00175"/>
    </source>
</evidence>
<comment type="subcellular location">
    <subcellularLocation>
        <location evidence="2">Nucleus</location>
        <location evidence="2">PML body</location>
    </subcellularLocation>
</comment>
<evidence type="ECO:0000256" key="4">
    <source>
        <dbReference type="ARBA" id="ARBA00005797"/>
    </source>
</evidence>
<dbReference type="EMBL" id="GG662793">
    <property type="protein sequence ID" value="EAR90847.1"/>
    <property type="molecule type" value="Genomic_DNA"/>
</dbReference>
<dbReference type="AlphaFoldDB" id="I7M7A2"/>
<evidence type="ECO:0000256" key="12">
    <source>
        <dbReference type="ARBA" id="ARBA00022786"/>
    </source>
</evidence>
<dbReference type="InterPro" id="IPR013083">
    <property type="entry name" value="Znf_RING/FYVE/PHD"/>
</dbReference>
<feature type="domain" description="FHA" evidence="20">
    <location>
        <begin position="26"/>
        <end position="74"/>
    </location>
</feature>
<dbReference type="PANTHER" id="PTHR16079:SF4">
    <property type="entry name" value="E3 UBIQUITIN-PROTEIN LIGASE CHFR"/>
    <property type="match status" value="1"/>
</dbReference>
<gene>
    <name evidence="22" type="ORF">TTHERM_00143530</name>
</gene>
<keyword evidence="15" id="KW-0131">Cell cycle</keyword>
<dbReference type="GO" id="GO:0061630">
    <property type="term" value="F:ubiquitin protein ligase activity"/>
    <property type="evidence" value="ECO:0007669"/>
    <property type="project" value="UniProtKB-EC"/>
</dbReference>
<keyword evidence="14" id="KW-0539">Nucleus</keyword>
<dbReference type="OrthoDB" id="1305878at2759"/>
<proteinExistence type="inferred from homology"/>